<name>A0A139BPL7_9PROT</name>
<sequence length="152" mass="16819">MADLNFCTAVDLIIKASMEGKPRHEVILYVGKTPELLISYGLPDLPLVITGRTIDKIFFDHGITKGVIERLHGLVSSPMTIYRAAPPHQSGSVVVTLETHRGCPVIIPIRASKQLGRSYFANEITSMYAKEGESFDKRWLSAGLLLWAKNNP</sequence>
<protein>
    <recommendedName>
        <fullName evidence="1">Phage MuF C-terminal domain-containing protein</fullName>
    </recommendedName>
</protein>
<accession>A0A139BPL7</accession>
<evidence type="ECO:0000313" key="2">
    <source>
        <dbReference type="EMBL" id="KXS30902.1"/>
    </source>
</evidence>
<proteinExistence type="predicted"/>
<dbReference type="InterPro" id="IPR041131">
    <property type="entry name" value="MuF_C"/>
</dbReference>
<comment type="caution">
    <text evidence="2">The sequence shown here is derived from an EMBL/GenBank/DDBJ whole genome shotgun (WGS) entry which is preliminary data.</text>
</comment>
<dbReference type="AlphaFoldDB" id="A0A139BPL7"/>
<evidence type="ECO:0000259" key="1">
    <source>
        <dbReference type="Pfam" id="PF18819"/>
    </source>
</evidence>
<dbReference type="Proteomes" id="UP000070578">
    <property type="component" value="Unassembled WGS sequence"/>
</dbReference>
<dbReference type="Pfam" id="PF18819">
    <property type="entry name" value="MuF_C"/>
    <property type="match status" value="1"/>
</dbReference>
<evidence type="ECO:0000313" key="3">
    <source>
        <dbReference type="Proteomes" id="UP000070578"/>
    </source>
</evidence>
<organism evidence="2 3">
    <name type="scientific">Candidatus Gallionella acididurans</name>
    <dbReference type="NCBI Taxonomy" id="1796491"/>
    <lineage>
        <taxon>Bacteria</taxon>
        <taxon>Pseudomonadati</taxon>
        <taxon>Pseudomonadota</taxon>
        <taxon>Betaproteobacteria</taxon>
        <taxon>Nitrosomonadales</taxon>
        <taxon>Gallionellaceae</taxon>
        <taxon>Gallionella</taxon>
    </lineage>
</organism>
<reference evidence="2 3" key="2">
    <citation type="submission" date="2016-03" db="EMBL/GenBank/DDBJ databases">
        <title>New uncultured bacterium of the family Gallionellaceae from acid mine drainage: description and reconstruction of genome based on metagenomic analysis of microbial community.</title>
        <authorList>
            <person name="Kadnikov V."/>
            <person name="Ivasenko D."/>
            <person name="Beletsky A."/>
            <person name="Mardanov A."/>
            <person name="Danilova E."/>
            <person name="Pimenov N."/>
            <person name="Karnachuk O."/>
            <person name="Ravin N."/>
        </authorList>
    </citation>
    <scope>NUCLEOTIDE SEQUENCE [LARGE SCALE GENOMIC DNA]</scope>
    <source>
        <strain evidence="2">ShG14-8</strain>
    </source>
</reference>
<dbReference type="EMBL" id="LSLI01000123">
    <property type="protein sequence ID" value="KXS30902.1"/>
    <property type="molecule type" value="Genomic_DNA"/>
</dbReference>
<reference evidence="2 3" key="1">
    <citation type="submission" date="2016-02" db="EMBL/GenBank/DDBJ databases">
        <authorList>
            <person name="Wen L."/>
            <person name="He K."/>
            <person name="Yang H."/>
        </authorList>
    </citation>
    <scope>NUCLEOTIDE SEQUENCE [LARGE SCALE GENOMIC DNA]</scope>
    <source>
        <strain evidence="2">ShG14-8</strain>
    </source>
</reference>
<gene>
    <name evidence="2" type="ORF">AWT59_2976</name>
</gene>
<feature type="domain" description="Phage MuF C-terminal" evidence="1">
    <location>
        <begin position="60"/>
        <end position="149"/>
    </location>
</feature>